<evidence type="ECO:0000313" key="6">
    <source>
        <dbReference type="Proteomes" id="UP001153076"/>
    </source>
</evidence>
<dbReference type="CDD" id="cd00051">
    <property type="entry name" value="EFh"/>
    <property type="match status" value="1"/>
</dbReference>
<dbReference type="Gene3D" id="1.10.238.10">
    <property type="entry name" value="EF-hand"/>
    <property type="match status" value="1"/>
</dbReference>
<dbReference type="Proteomes" id="UP001153076">
    <property type="component" value="Unassembled WGS sequence"/>
</dbReference>
<organism evidence="5 6">
    <name type="scientific">Carnegiea gigantea</name>
    <dbReference type="NCBI Taxonomy" id="171969"/>
    <lineage>
        <taxon>Eukaryota</taxon>
        <taxon>Viridiplantae</taxon>
        <taxon>Streptophyta</taxon>
        <taxon>Embryophyta</taxon>
        <taxon>Tracheophyta</taxon>
        <taxon>Spermatophyta</taxon>
        <taxon>Magnoliopsida</taxon>
        <taxon>eudicotyledons</taxon>
        <taxon>Gunneridae</taxon>
        <taxon>Pentapetalae</taxon>
        <taxon>Caryophyllales</taxon>
        <taxon>Cactineae</taxon>
        <taxon>Cactaceae</taxon>
        <taxon>Cactoideae</taxon>
        <taxon>Echinocereeae</taxon>
        <taxon>Carnegiea</taxon>
    </lineage>
</organism>
<dbReference type="PROSITE" id="PS50222">
    <property type="entry name" value="EF_HAND_2"/>
    <property type="match status" value="2"/>
</dbReference>
<dbReference type="InterPro" id="IPR018247">
    <property type="entry name" value="EF_Hand_1_Ca_BS"/>
</dbReference>
<keyword evidence="1" id="KW-0479">Metal-binding</keyword>
<feature type="domain" description="EF-hand" evidence="4">
    <location>
        <begin position="100"/>
        <end position="135"/>
    </location>
</feature>
<sequence length="180" mass="20270">MIHSSAMSPLNTADIHQTFASLDQNGDGLLTLDELNWLLERTGVHVGPEELVSLVGETGLSLEEFSHFYETMLNEEKSSSSGGQNGNDIDEEGEILEEEQQDSDLYRAFEVFDLNGDGLISSQELQSVLSRLGMWDNNGGLDCDRIMHKYDVNSDGFFYHSFVVRHYLCSYHLVKLSERV</sequence>
<dbReference type="SMART" id="SM00054">
    <property type="entry name" value="EFh"/>
    <property type="match status" value="2"/>
</dbReference>
<evidence type="ECO:0000259" key="4">
    <source>
        <dbReference type="PROSITE" id="PS50222"/>
    </source>
</evidence>
<keyword evidence="6" id="KW-1185">Reference proteome</keyword>
<evidence type="ECO:0000256" key="1">
    <source>
        <dbReference type="ARBA" id="ARBA00022723"/>
    </source>
</evidence>
<dbReference type="PANTHER" id="PTHR10891">
    <property type="entry name" value="EF-HAND CALCIUM-BINDING DOMAIN CONTAINING PROTEIN"/>
    <property type="match status" value="1"/>
</dbReference>
<evidence type="ECO:0000256" key="2">
    <source>
        <dbReference type="ARBA" id="ARBA00022737"/>
    </source>
</evidence>
<proteinExistence type="predicted"/>
<dbReference type="OrthoDB" id="26525at2759"/>
<dbReference type="InterPro" id="IPR039647">
    <property type="entry name" value="EF_hand_pair_protein_CML-like"/>
</dbReference>
<evidence type="ECO:0000256" key="3">
    <source>
        <dbReference type="ARBA" id="ARBA00022837"/>
    </source>
</evidence>
<dbReference type="AlphaFoldDB" id="A0A9Q1KKE4"/>
<comment type="caution">
    <text evidence="5">The sequence shown here is derived from an EMBL/GenBank/DDBJ whole genome shotgun (WGS) entry which is preliminary data.</text>
</comment>
<dbReference type="PROSITE" id="PS00018">
    <property type="entry name" value="EF_HAND_1"/>
    <property type="match status" value="2"/>
</dbReference>
<dbReference type="InterPro" id="IPR011992">
    <property type="entry name" value="EF-hand-dom_pair"/>
</dbReference>
<keyword evidence="3" id="KW-0106">Calcium</keyword>
<name>A0A9Q1KKE4_9CARY</name>
<evidence type="ECO:0000313" key="5">
    <source>
        <dbReference type="EMBL" id="KAJ8444426.1"/>
    </source>
</evidence>
<dbReference type="EMBL" id="JAKOGI010000098">
    <property type="protein sequence ID" value="KAJ8444426.1"/>
    <property type="molecule type" value="Genomic_DNA"/>
</dbReference>
<dbReference type="Pfam" id="PF13202">
    <property type="entry name" value="EF-hand_5"/>
    <property type="match status" value="1"/>
</dbReference>
<feature type="domain" description="EF-hand" evidence="4">
    <location>
        <begin position="10"/>
        <end position="45"/>
    </location>
</feature>
<gene>
    <name evidence="5" type="ORF">Cgig2_005948</name>
</gene>
<reference evidence="5" key="1">
    <citation type="submission" date="2022-04" db="EMBL/GenBank/DDBJ databases">
        <title>Carnegiea gigantea Genome sequencing and assembly v2.</title>
        <authorList>
            <person name="Copetti D."/>
            <person name="Sanderson M.J."/>
            <person name="Burquez A."/>
            <person name="Wojciechowski M.F."/>
        </authorList>
    </citation>
    <scope>NUCLEOTIDE SEQUENCE</scope>
    <source>
        <strain evidence="5">SGP5-SGP5p</strain>
        <tissue evidence="5">Aerial part</tissue>
    </source>
</reference>
<dbReference type="Pfam" id="PF13499">
    <property type="entry name" value="EF-hand_7"/>
    <property type="match status" value="1"/>
</dbReference>
<dbReference type="InterPro" id="IPR002048">
    <property type="entry name" value="EF_hand_dom"/>
</dbReference>
<accession>A0A9Q1KKE4</accession>
<protein>
    <recommendedName>
        <fullName evidence="4">EF-hand domain-containing protein</fullName>
    </recommendedName>
</protein>
<dbReference type="GO" id="GO:0005509">
    <property type="term" value="F:calcium ion binding"/>
    <property type="evidence" value="ECO:0007669"/>
    <property type="project" value="InterPro"/>
</dbReference>
<keyword evidence="2" id="KW-0677">Repeat</keyword>
<dbReference type="SUPFAM" id="SSF47473">
    <property type="entry name" value="EF-hand"/>
    <property type="match status" value="1"/>
</dbReference>